<evidence type="ECO:0000256" key="4">
    <source>
        <dbReference type="ARBA" id="ARBA00022842"/>
    </source>
</evidence>
<dbReference type="SUPFAM" id="SSF81631">
    <property type="entry name" value="PAP/OAS1 substrate-binding domain"/>
    <property type="match status" value="1"/>
</dbReference>
<feature type="compositionally biased region" description="Basic and acidic residues" evidence="5">
    <location>
        <begin position="261"/>
        <end position="271"/>
    </location>
</feature>
<dbReference type="GO" id="GO:1990817">
    <property type="term" value="F:poly(A) RNA polymerase activity"/>
    <property type="evidence" value="ECO:0007669"/>
    <property type="project" value="UniProtKB-EC"/>
</dbReference>
<accession>A0A8H7CIT6</accession>
<sequence>MQSRPAHELMDLAKRKCAKLGLEFKINDVVSNRSRSGSASVVSFRHPPQLPDWMQHALDRDPRPPPKILSYTSPPDVAKPDPEGITWKPSKITGAVRVEDACRLYYTTPEDIRDLSEASDWIDLPSAAKRAIPTLTFLFLPSLSICRIRGEGISLVRVAGTVDLYHILCVNLGKGMENATFEDGTDFIPLDVDSDNEKVEKGKDREQDTRRNGKGRERDANSPQPPSASPPPLPASPRRRDPDSRDRRSKNSRENGQANGHTREWDRGKRKYDMVFDPSDGYQNKKQRTDANSRLAPWVDHVDWDGCETAAELFHREVEGFVNWISPTPQEDEIRGLVVAIISRAVTNSFQDATVYPFGSYATKLYLPLGDIDLVIRSQSMAYADINSVLHALAATIKRSQITNKVTIIAKAKVPIIKFVTNHEYGRFNVDLSINQENGIVAGGIINGFLREFGSGGGANCLALRALVLLTKLFLSQRGMNEVYTGGLGSYAIVCLVISFLQMHPKIRYGHIDPDRNLGVLVVEFFELYGRRFNYEEVGISLRDGGSYFGKRQRGWGWGEQWGGARKGGLLSIEDPGDPTNDISSGSYNFQSVKKNLAGAHEILLSTLYLRAGILAARRDGQVFSLRAHYDSADMSILSSVLGVTQETLNNRALPMVPPTLPVNGGANGKAKSKSSNGKDSASSSRPRTPVVYDGSVSNGKTANRKPHSSRARQESVQDAWAEAEADMVLSSGEDQPPTARVADEEGRYAIGRSPAPAPPRKRRKTGRYPADAHTHLSFTADSDDSSEDEDELPLTRPKGKIRKGKMGSGGGSPKGPEDKSGGTQDTLDLAGSGPLRIKGMGSRSSSSSSVSSTTKRDYWLSKGVGFGEGSGDD</sequence>
<dbReference type="Pfam" id="PF22600">
    <property type="entry name" value="MTPAP-like_central"/>
    <property type="match status" value="1"/>
</dbReference>
<dbReference type="EMBL" id="JACAZI010000021">
    <property type="protein sequence ID" value="KAF7337841.1"/>
    <property type="molecule type" value="Genomic_DNA"/>
</dbReference>
<reference evidence="8" key="1">
    <citation type="submission" date="2020-05" db="EMBL/GenBank/DDBJ databases">
        <title>Mycena genomes resolve the evolution of fungal bioluminescence.</title>
        <authorList>
            <person name="Tsai I.J."/>
        </authorList>
    </citation>
    <scope>NUCLEOTIDE SEQUENCE</scope>
    <source>
        <strain evidence="8">CCC161011</strain>
    </source>
</reference>
<evidence type="ECO:0000313" key="9">
    <source>
        <dbReference type="Proteomes" id="UP000620124"/>
    </source>
</evidence>
<evidence type="ECO:0000256" key="5">
    <source>
        <dbReference type="SAM" id="MobiDB-lite"/>
    </source>
</evidence>
<dbReference type="EC" id="2.7.7.19" evidence="2"/>
<feature type="domain" description="Poly(A) RNA polymerase mitochondrial-like central palm" evidence="7">
    <location>
        <begin position="315"/>
        <end position="447"/>
    </location>
</feature>
<evidence type="ECO:0000259" key="6">
    <source>
        <dbReference type="Pfam" id="PF03828"/>
    </source>
</evidence>
<dbReference type="Gene3D" id="1.10.1410.10">
    <property type="match status" value="1"/>
</dbReference>
<dbReference type="InterPro" id="IPR045862">
    <property type="entry name" value="Trf4-like"/>
</dbReference>
<feature type="compositionally biased region" description="Acidic residues" evidence="5">
    <location>
        <begin position="782"/>
        <end position="793"/>
    </location>
</feature>
<keyword evidence="4" id="KW-0460">Magnesium</keyword>
<protein>
    <recommendedName>
        <fullName evidence="2">polynucleotide adenylyltransferase</fullName>
        <ecNumber evidence="2">2.7.7.19</ecNumber>
    </recommendedName>
</protein>
<name>A0A8H7CIT6_9AGAR</name>
<feature type="domain" description="PAP-associated" evidence="6">
    <location>
        <begin position="517"/>
        <end position="581"/>
    </location>
</feature>
<evidence type="ECO:0000259" key="7">
    <source>
        <dbReference type="Pfam" id="PF22600"/>
    </source>
</evidence>
<dbReference type="OrthoDB" id="273917at2759"/>
<dbReference type="Proteomes" id="UP000620124">
    <property type="component" value="Unassembled WGS sequence"/>
</dbReference>
<keyword evidence="3" id="KW-0479">Metal-binding</keyword>
<feature type="compositionally biased region" description="Pro residues" evidence="5">
    <location>
        <begin position="223"/>
        <end position="235"/>
    </location>
</feature>
<feature type="compositionally biased region" description="Low complexity" evidence="5">
    <location>
        <begin position="843"/>
        <end position="853"/>
    </location>
</feature>
<dbReference type="InterPro" id="IPR043519">
    <property type="entry name" value="NT_sf"/>
</dbReference>
<dbReference type="Gene3D" id="3.30.460.10">
    <property type="entry name" value="Beta Polymerase, domain 2"/>
    <property type="match status" value="1"/>
</dbReference>
<feature type="compositionally biased region" description="Basic and acidic residues" evidence="5">
    <location>
        <begin position="195"/>
        <end position="220"/>
    </location>
</feature>
<dbReference type="AlphaFoldDB" id="A0A8H7CIT6"/>
<evidence type="ECO:0000256" key="3">
    <source>
        <dbReference type="ARBA" id="ARBA00022723"/>
    </source>
</evidence>
<gene>
    <name evidence="8" type="ORF">MVEN_02007000</name>
</gene>
<evidence type="ECO:0000313" key="8">
    <source>
        <dbReference type="EMBL" id="KAF7337841.1"/>
    </source>
</evidence>
<dbReference type="GO" id="GO:0031123">
    <property type="term" value="P:RNA 3'-end processing"/>
    <property type="evidence" value="ECO:0007669"/>
    <property type="project" value="TreeGrafter"/>
</dbReference>
<feature type="region of interest" description="Disordered" evidence="5">
    <location>
        <begin position="653"/>
        <end position="874"/>
    </location>
</feature>
<dbReference type="PANTHER" id="PTHR23092:SF15">
    <property type="entry name" value="INACTIVE NON-CANONICAL POLY(A) RNA POLYMERASE PROTEIN TRF4-2-RELATED"/>
    <property type="match status" value="1"/>
</dbReference>
<dbReference type="GO" id="GO:0043634">
    <property type="term" value="P:polyadenylation-dependent ncRNA catabolic process"/>
    <property type="evidence" value="ECO:0007669"/>
    <property type="project" value="TreeGrafter"/>
</dbReference>
<feature type="compositionally biased region" description="Gly residues" evidence="5">
    <location>
        <begin position="865"/>
        <end position="874"/>
    </location>
</feature>
<dbReference type="GO" id="GO:0010605">
    <property type="term" value="P:negative regulation of macromolecule metabolic process"/>
    <property type="evidence" value="ECO:0007669"/>
    <property type="project" value="UniProtKB-ARBA"/>
</dbReference>
<dbReference type="CDD" id="cd05402">
    <property type="entry name" value="NT_PAP_TUTase"/>
    <property type="match status" value="1"/>
</dbReference>
<proteinExistence type="inferred from homology"/>
<feature type="region of interest" description="Disordered" evidence="5">
    <location>
        <begin position="184"/>
        <end position="271"/>
    </location>
</feature>
<dbReference type="Pfam" id="PF03828">
    <property type="entry name" value="PAP_assoc"/>
    <property type="match status" value="1"/>
</dbReference>
<comment type="similarity">
    <text evidence="1">Belongs to the DNA polymerase type-B-like family.</text>
</comment>
<evidence type="ECO:0000256" key="2">
    <source>
        <dbReference type="ARBA" id="ARBA00012388"/>
    </source>
</evidence>
<dbReference type="GO" id="GO:0003729">
    <property type="term" value="F:mRNA binding"/>
    <property type="evidence" value="ECO:0007669"/>
    <property type="project" value="TreeGrafter"/>
</dbReference>
<dbReference type="InterPro" id="IPR002058">
    <property type="entry name" value="PAP_assoc"/>
</dbReference>
<evidence type="ECO:0000256" key="1">
    <source>
        <dbReference type="ARBA" id="ARBA00008593"/>
    </source>
</evidence>
<feature type="compositionally biased region" description="Basic and acidic residues" evidence="5">
    <location>
        <begin position="238"/>
        <end position="253"/>
    </location>
</feature>
<organism evidence="8 9">
    <name type="scientific">Mycena venus</name>
    <dbReference type="NCBI Taxonomy" id="2733690"/>
    <lineage>
        <taxon>Eukaryota</taxon>
        <taxon>Fungi</taxon>
        <taxon>Dikarya</taxon>
        <taxon>Basidiomycota</taxon>
        <taxon>Agaricomycotina</taxon>
        <taxon>Agaricomycetes</taxon>
        <taxon>Agaricomycetidae</taxon>
        <taxon>Agaricales</taxon>
        <taxon>Marasmiineae</taxon>
        <taxon>Mycenaceae</taxon>
        <taxon>Mycena</taxon>
    </lineage>
</organism>
<dbReference type="SUPFAM" id="SSF81301">
    <property type="entry name" value="Nucleotidyltransferase"/>
    <property type="match status" value="1"/>
</dbReference>
<dbReference type="GO" id="GO:0031499">
    <property type="term" value="C:TRAMP complex"/>
    <property type="evidence" value="ECO:0007669"/>
    <property type="project" value="TreeGrafter"/>
</dbReference>
<dbReference type="PANTHER" id="PTHR23092">
    <property type="entry name" value="POLY(A) RNA POLYMERASE"/>
    <property type="match status" value="1"/>
</dbReference>
<comment type="caution">
    <text evidence="8">The sequence shown here is derived from an EMBL/GenBank/DDBJ whole genome shotgun (WGS) entry which is preliminary data.</text>
</comment>
<keyword evidence="9" id="KW-1185">Reference proteome</keyword>
<dbReference type="GO" id="GO:0046872">
    <property type="term" value="F:metal ion binding"/>
    <property type="evidence" value="ECO:0007669"/>
    <property type="project" value="UniProtKB-KW"/>
</dbReference>
<dbReference type="InterPro" id="IPR054708">
    <property type="entry name" value="MTPAP-like_central"/>
</dbReference>
<feature type="compositionally biased region" description="Low complexity" evidence="5">
    <location>
        <begin position="674"/>
        <end position="685"/>
    </location>
</feature>
<dbReference type="GO" id="GO:0005730">
    <property type="term" value="C:nucleolus"/>
    <property type="evidence" value="ECO:0007669"/>
    <property type="project" value="TreeGrafter"/>
</dbReference>